<evidence type="ECO:0000256" key="1">
    <source>
        <dbReference type="ARBA" id="ARBA00004651"/>
    </source>
</evidence>
<dbReference type="Pfam" id="PF13367">
    <property type="entry name" value="PrsW-protease"/>
    <property type="match status" value="1"/>
</dbReference>
<sequence>MFQLHDTMNDIRLKEGVDMFAVLSAGIAPTLALMSFFYLKDRFDSEPLTTVFRTFLYGALLVFPIMFIQYAFMEEGIGQTPLIRSFLLTGLMEEFFKWFIFLYTVYKYTDFDSLYDGIIYGVAISLGFATVENLLYLLAHGVEYAFSRAIFPVSSHALFGVIMGYYLGKAKFLTKNVKKSQVSALLIPVTLHGFYDFILETVPSWIYVMTPFMVLLWMFALRKVKLANQQEFKKVVILAEKKSQIQ</sequence>
<feature type="transmembrane region" description="Helical" evidence="12">
    <location>
        <begin position="145"/>
        <end position="168"/>
    </location>
</feature>
<evidence type="ECO:0000256" key="3">
    <source>
        <dbReference type="ARBA" id="ARBA00018997"/>
    </source>
</evidence>
<dbReference type="PANTHER" id="PTHR36844:SF1">
    <property type="entry name" value="PROTEASE PRSW"/>
    <property type="match status" value="1"/>
</dbReference>
<comment type="subcellular location">
    <subcellularLocation>
        <location evidence="1">Cell membrane</location>
        <topology evidence="1">Multi-pass membrane protein</topology>
    </subcellularLocation>
</comment>
<dbReference type="STRING" id="482461.SAMN05216244_0303"/>
<feature type="transmembrane region" description="Helical" evidence="12">
    <location>
        <begin position="20"/>
        <end position="39"/>
    </location>
</feature>
<accession>A0A1G9LVM1</accession>
<evidence type="ECO:0000256" key="2">
    <source>
        <dbReference type="ARBA" id="ARBA00009165"/>
    </source>
</evidence>
<dbReference type="AlphaFoldDB" id="A0A1G9LVM1"/>
<proteinExistence type="inferred from homology"/>
<evidence type="ECO:0000256" key="11">
    <source>
        <dbReference type="PIRNR" id="PIRNR016933"/>
    </source>
</evidence>
<feature type="transmembrane region" description="Helical" evidence="12">
    <location>
        <begin position="180"/>
        <end position="198"/>
    </location>
</feature>
<dbReference type="InterPro" id="IPR026898">
    <property type="entry name" value="PrsW"/>
</dbReference>
<feature type="transmembrane region" description="Helical" evidence="12">
    <location>
        <begin position="85"/>
        <end position="106"/>
    </location>
</feature>
<keyword evidence="5 11" id="KW-0645">Protease</keyword>
<evidence type="ECO:0000256" key="10">
    <source>
        <dbReference type="ARBA" id="ARBA00030345"/>
    </source>
</evidence>
<keyword evidence="14" id="KW-1185">Reference proteome</keyword>
<dbReference type="InterPro" id="IPR023596">
    <property type="entry name" value="Peptidase_PrsW_arch/bac"/>
</dbReference>
<dbReference type="PANTHER" id="PTHR36844">
    <property type="entry name" value="PROTEASE PRSW"/>
    <property type="match status" value="1"/>
</dbReference>
<protein>
    <recommendedName>
        <fullName evidence="3 11">Protease PrsW</fullName>
        <ecNumber evidence="11">3.4.-.-</ecNumber>
    </recommendedName>
    <alternativeName>
        <fullName evidence="10 11">Protease responsible for activating sigma-W</fullName>
    </alternativeName>
</protein>
<dbReference type="PIRSF" id="PIRSF016933">
    <property type="entry name" value="PrsW"/>
    <property type="match status" value="1"/>
</dbReference>
<feature type="transmembrane region" description="Helical" evidence="12">
    <location>
        <begin position="118"/>
        <end position="139"/>
    </location>
</feature>
<dbReference type="GO" id="GO:0005886">
    <property type="term" value="C:plasma membrane"/>
    <property type="evidence" value="ECO:0007669"/>
    <property type="project" value="UniProtKB-SubCell"/>
</dbReference>
<keyword evidence="7 11" id="KW-0378">Hydrolase</keyword>
<evidence type="ECO:0000313" key="13">
    <source>
        <dbReference type="EMBL" id="SDL65777.1"/>
    </source>
</evidence>
<keyword evidence="4 11" id="KW-1003">Cell membrane</keyword>
<organism evidence="13 14">
    <name type="scientific">Sediminibacillus halophilus</name>
    <dbReference type="NCBI Taxonomy" id="482461"/>
    <lineage>
        <taxon>Bacteria</taxon>
        <taxon>Bacillati</taxon>
        <taxon>Bacillota</taxon>
        <taxon>Bacilli</taxon>
        <taxon>Bacillales</taxon>
        <taxon>Bacillaceae</taxon>
        <taxon>Sediminibacillus</taxon>
    </lineage>
</organism>
<dbReference type="EC" id="3.4.-.-" evidence="11"/>
<name>A0A1G9LVM1_9BACI</name>
<keyword evidence="9 11" id="KW-0472">Membrane</keyword>
<evidence type="ECO:0000256" key="5">
    <source>
        <dbReference type="ARBA" id="ARBA00022670"/>
    </source>
</evidence>
<keyword evidence="8 12" id="KW-1133">Transmembrane helix</keyword>
<evidence type="ECO:0000313" key="14">
    <source>
        <dbReference type="Proteomes" id="UP000182347"/>
    </source>
</evidence>
<keyword evidence="6 12" id="KW-0812">Transmembrane</keyword>
<comment type="function">
    <text evidence="11">Involved in the degradation of specific anti-sigma factors.</text>
</comment>
<dbReference type="GO" id="GO:0008233">
    <property type="term" value="F:peptidase activity"/>
    <property type="evidence" value="ECO:0007669"/>
    <property type="project" value="UniProtKB-KW"/>
</dbReference>
<dbReference type="EMBL" id="FNHF01000001">
    <property type="protein sequence ID" value="SDL65777.1"/>
    <property type="molecule type" value="Genomic_DNA"/>
</dbReference>
<feature type="transmembrane region" description="Helical" evidence="12">
    <location>
        <begin position="51"/>
        <end position="73"/>
    </location>
</feature>
<gene>
    <name evidence="13" type="ORF">SAMN05216244_0303</name>
</gene>
<evidence type="ECO:0000256" key="7">
    <source>
        <dbReference type="ARBA" id="ARBA00022801"/>
    </source>
</evidence>
<dbReference type="Proteomes" id="UP000182347">
    <property type="component" value="Unassembled WGS sequence"/>
</dbReference>
<feature type="transmembrane region" description="Helical" evidence="12">
    <location>
        <begin position="204"/>
        <end position="221"/>
    </location>
</feature>
<evidence type="ECO:0000256" key="9">
    <source>
        <dbReference type="ARBA" id="ARBA00023136"/>
    </source>
</evidence>
<dbReference type="GO" id="GO:0006508">
    <property type="term" value="P:proteolysis"/>
    <property type="evidence" value="ECO:0007669"/>
    <property type="project" value="UniProtKB-KW"/>
</dbReference>
<dbReference type="NCBIfam" id="NF033739">
    <property type="entry name" value="intramemb_PrsW"/>
    <property type="match status" value="1"/>
</dbReference>
<evidence type="ECO:0000256" key="8">
    <source>
        <dbReference type="ARBA" id="ARBA00022989"/>
    </source>
</evidence>
<evidence type="ECO:0000256" key="12">
    <source>
        <dbReference type="SAM" id="Phobius"/>
    </source>
</evidence>
<reference evidence="14" key="1">
    <citation type="submission" date="2016-10" db="EMBL/GenBank/DDBJ databases">
        <authorList>
            <person name="Varghese N."/>
            <person name="Submissions S."/>
        </authorList>
    </citation>
    <scope>NUCLEOTIDE SEQUENCE [LARGE SCALE GENOMIC DNA]</scope>
    <source>
        <strain evidence="14">CGMCC 1.6199</strain>
    </source>
</reference>
<evidence type="ECO:0000256" key="6">
    <source>
        <dbReference type="ARBA" id="ARBA00022692"/>
    </source>
</evidence>
<evidence type="ECO:0000256" key="4">
    <source>
        <dbReference type="ARBA" id="ARBA00022475"/>
    </source>
</evidence>
<comment type="similarity">
    <text evidence="2 11">Belongs to the protease PrsW family.</text>
</comment>